<dbReference type="Proteomes" id="UP000503349">
    <property type="component" value="Chromosome 5"/>
</dbReference>
<keyword evidence="2" id="KW-1185">Reference proteome</keyword>
<name>A0A6G1PJ35_CHAAH</name>
<gene>
    <name evidence="1" type="ORF">EXN66_Car006013</name>
</gene>
<reference evidence="1 2" key="1">
    <citation type="submission" date="2019-02" db="EMBL/GenBank/DDBJ databases">
        <title>Opniocepnalus argus genome.</title>
        <authorList>
            <person name="Zhou C."/>
            <person name="Xiao S."/>
        </authorList>
    </citation>
    <scope>NUCLEOTIDE SEQUENCE [LARGE SCALE GENOMIC DNA]</scope>
    <source>
        <strain evidence="1">OARG1902GOOAL</strain>
        <tissue evidence="1">Muscle</tissue>
    </source>
</reference>
<sequence>MSRPNTSTLVKDTEKINLFSDSVAIEMVYLYQGLLVEQHSGVMESPCADTTDETVSNRD</sequence>
<dbReference type="EMBL" id="CM015716">
    <property type="protein sequence ID" value="KAF3690341.1"/>
    <property type="molecule type" value="Genomic_DNA"/>
</dbReference>
<evidence type="ECO:0000313" key="1">
    <source>
        <dbReference type="EMBL" id="KAF3690341.1"/>
    </source>
</evidence>
<accession>A0A6G1PJ35</accession>
<proteinExistence type="predicted"/>
<protein>
    <submittedName>
        <fullName evidence="1">Uncharacterized protein</fullName>
    </submittedName>
</protein>
<reference evidence="2" key="2">
    <citation type="submission" date="2019-02" db="EMBL/GenBank/DDBJ databases">
        <title>Opniocepnalus argus Var Kimnra genome.</title>
        <authorList>
            <person name="Zhou C."/>
            <person name="Xiao S."/>
        </authorList>
    </citation>
    <scope>NUCLEOTIDE SEQUENCE [LARGE SCALE GENOMIC DNA]</scope>
</reference>
<organism evidence="1 2">
    <name type="scientific">Channa argus</name>
    <name type="common">Northern snakehead</name>
    <name type="synonym">Ophicephalus argus</name>
    <dbReference type="NCBI Taxonomy" id="215402"/>
    <lineage>
        <taxon>Eukaryota</taxon>
        <taxon>Metazoa</taxon>
        <taxon>Chordata</taxon>
        <taxon>Craniata</taxon>
        <taxon>Vertebrata</taxon>
        <taxon>Euteleostomi</taxon>
        <taxon>Actinopterygii</taxon>
        <taxon>Neopterygii</taxon>
        <taxon>Teleostei</taxon>
        <taxon>Neoteleostei</taxon>
        <taxon>Acanthomorphata</taxon>
        <taxon>Anabantaria</taxon>
        <taxon>Anabantiformes</taxon>
        <taxon>Channoidei</taxon>
        <taxon>Channidae</taxon>
        <taxon>Channa</taxon>
    </lineage>
</organism>
<evidence type="ECO:0000313" key="2">
    <source>
        <dbReference type="Proteomes" id="UP000503349"/>
    </source>
</evidence>
<dbReference type="AlphaFoldDB" id="A0A6G1PJ35"/>